<evidence type="ECO:0000259" key="2">
    <source>
        <dbReference type="PROSITE" id="PS51886"/>
    </source>
</evidence>
<dbReference type="Gene3D" id="3.30.710.10">
    <property type="entry name" value="Potassium Channel Kv1.1, Chain A"/>
    <property type="match status" value="1"/>
</dbReference>
<dbReference type="InterPro" id="IPR011705">
    <property type="entry name" value="BACK"/>
</dbReference>
<dbReference type="EMBL" id="QKYT01000068">
    <property type="protein sequence ID" value="RIA95072.1"/>
    <property type="molecule type" value="Genomic_DNA"/>
</dbReference>
<keyword evidence="4" id="KW-1185">Reference proteome</keyword>
<gene>
    <name evidence="3" type="ORF">C1645_758468</name>
</gene>
<evidence type="ECO:0008006" key="5">
    <source>
        <dbReference type="Google" id="ProtNLM"/>
    </source>
</evidence>
<dbReference type="SUPFAM" id="SSF54695">
    <property type="entry name" value="POZ domain"/>
    <property type="match status" value="1"/>
</dbReference>
<organism evidence="3 4">
    <name type="scientific">Glomus cerebriforme</name>
    <dbReference type="NCBI Taxonomy" id="658196"/>
    <lineage>
        <taxon>Eukaryota</taxon>
        <taxon>Fungi</taxon>
        <taxon>Fungi incertae sedis</taxon>
        <taxon>Mucoromycota</taxon>
        <taxon>Glomeromycotina</taxon>
        <taxon>Glomeromycetes</taxon>
        <taxon>Glomerales</taxon>
        <taxon>Glomeraceae</taxon>
        <taxon>Glomus</taxon>
    </lineage>
</organism>
<dbReference type="Proteomes" id="UP000265703">
    <property type="component" value="Unassembled WGS sequence"/>
</dbReference>
<proteinExistence type="predicted"/>
<dbReference type="InterPro" id="IPR051481">
    <property type="entry name" value="BTB-POZ/Galectin-3-binding"/>
</dbReference>
<evidence type="ECO:0000313" key="4">
    <source>
        <dbReference type="Proteomes" id="UP000265703"/>
    </source>
</evidence>
<name>A0A397TB13_9GLOM</name>
<protein>
    <recommendedName>
        <fullName evidence="5">BTB/POZ domain-containing protein</fullName>
    </recommendedName>
</protein>
<dbReference type="InterPro" id="IPR006571">
    <property type="entry name" value="TLDc_dom"/>
</dbReference>
<dbReference type="OrthoDB" id="6359816at2759"/>
<comment type="caution">
    <text evidence="3">The sequence shown here is derived from an EMBL/GenBank/DDBJ whole genome shotgun (WGS) entry which is preliminary data.</text>
</comment>
<dbReference type="Pfam" id="PF07707">
    <property type="entry name" value="BACK"/>
    <property type="match status" value="1"/>
</dbReference>
<dbReference type="AlphaFoldDB" id="A0A397TB13"/>
<feature type="domain" description="BTB" evidence="1">
    <location>
        <begin position="23"/>
        <end position="96"/>
    </location>
</feature>
<dbReference type="SMART" id="SM00225">
    <property type="entry name" value="BTB"/>
    <property type="match status" value="1"/>
</dbReference>
<sequence>MTSKFHSSLLQDLLLMLYDADDHNVIIRVGENQNIKEFRAHSSILKGRSSYFRSAFSSKWVVKKDDIFEFEKPNINPNIFEIILKYIYTGEVDLTKNSGEDNIKLLVASDELLLEELFNHVQDYLIENQINWIQQNFSLVLQTVFKLINCKKLHDYCLESICAHPLPFFSSDNFLSLDMNIIYELLKRDDLQIEEIVAWDSLIKWGIEQTPGLKNKDNRKEWSDKDYEDLKNTLNEIIPLIRFSCINSKDFFDRIRPYKTIIPNNIYEEIMEFYLKDSFPKSIALSPRIGICHIESMVIKPNLSTIILNWIERQYYQTTTRDKNDQLYKFDLLYRGSRDGINSGILKDKCYRQFPCLVLISVHSSPKIFGGYSPIGVYFCNGSQWHCTPDSFIFTFENSGDTEKMKISRVAYSSYALYEFYDCAFNFGGGCLTMDNDKNLHINNDTFYYENYLDVNASYAIKEVEVFRVVKQ</sequence>
<dbReference type="PROSITE" id="PS50097">
    <property type="entry name" value="BTB"/>
    <property type="match status" value="1"/>
</dbReference>
<dbReference type="CDD" id="cd18186">
    <property type="entry name" value="BTB_POZ_ZBTB_KLHL-like"/>
    <property type="match status" value="1"/>
</dbReference>
<feature type="domain" description="TLDc" evidence="2">
    <location>
        <begin position="297"/>
        <end position="470"/>
    </location>
</feature>
<dbReference type="PANTHER" id="PTHR24410">
    <property type="entry name" value="HL07962P-RELATED"/>
    <property type="match status" value="1"/>
</dbReference>
<accession>A0A397TB13</accession>
<dbReference type="PROSITE" id="PS51886">
    <property type="entry name" value="TLDC"/>
    <property type="match status" value="1"/>
</dbReference>
<evidence type="ECO:0000259" key="1">
    <source>
        <dbReference type="PROSITE" id="PS50097"/>
    </source>
</evidence>
<dbReference type="InterPro" id="IPR000210">
    <property type="entry name" value="BTB/POZ_dom"/>
</dbReference>
<dbReference type="Pfam" id="PF07534">
    <property type="entry name" value="TLD"/>
    <property type="match status" value="1"/>
</dbReference>
<dbReference type="InterPro" id="IPR011333">
    <property type="entry name" value="SKP1/BTB/POZ_sf"/>
</dbReference>
<dbReference type="PANTHER" id="PTHR24410:SF23">
    <property type="entry name" value="BTB DOMAIN-CONTAINING PROTEIN-RELATED"/>
    <property type="match status" value="1"/>
</dbReference>
<dbReference type="Pfam" id="PF00651">
    <property type="entry name" value="BTB"/>
    <property type="match status" value="1"/>
</dbReference>
<dbReference type="Gene3D" id="1.25.40.420">
    <property type="match status" value="1"/>
</dbReference>
<evidence type="ECO:0000313" key="3">
    <source>
        <dbReference type="EMBL" id="RIA95072.1"/>
    </source>
</evidence>
<reference evidence="3 4" key="1">
    <citation type="submission" date="2018-06" db="EMBL/GenBank/DDBJ databases">
        <title>Comparative genomics reveals the genomic features of Rhizophagus irregularis, R. cerebriforme, R. diaphanum and Gigaspora rosea, and their symbiotic lifestyle signature.</title>
        <authorList>
            <person name="Morin E."/>
            <person name="San Clemente H."/>
            <person name="Chen E.C.H."/>
            <person name="De La Providencia I."/>
            <person name="Hainaut M."/>
            <person name="Kuo A."/>
            <person name="Kohler A."/>
            <person name="Murat C."/>
            <person name="Tang N."/>
            <person name="Roy S."/>
            <person name="Loubradou J."/>
            <person name="Henrissat B."/>
            <person name="Grigoriev I.V."/>
            <person name="Corradi N."/>
            <person name="Roux C."/>
            <person name="Martin F.M."/>
        </authorList>
    </citation>
    <scope>NUCLEOTIDE SEQUENCE [LARGE SCALE GENOMIC DNA]</scope>
    <source>
        <strain evidence="3 4">DAOM 227022</strain>
    </source>
</reference>